<reference evidence="2 3" key="1">
    <citation type="submission" date="2019-10" db="EMBL/GenBank/DDBJ databases">
        <title>Alcanivorax sp.PA15-N-34 draft genome sequence.</title>
        <authorList>
            <person name="Liao X."/>
            <person name="Shao Z."/>
        </authorList>
    </citation>
    <scope>NUCLEOTIDE SEQUENCE [LARGE SCALE GENOMIC DNA]</scope>
    <source>
        <strain evidence="2 3">PA15-N-34</strain>
    </source>
</reference>
<name>A0A6N7LZX9_9GAMM</name>
<dbReference type="EMBL" id="WIRE01000002">
    <property type="protein sequence ID" value="MQX54675.1"/>
    <property type="molecule type" value="Genomic_DNA"/>
</dbReference>
<protein>
    <submittedName>
        <fullName evidence="2">Uncharacterized protein</fullName>
    </submittedName>
</protein>
<evidence type="ECO:0000256" key="1">
    <source>
        <dbReference type="SAM" id="Phobius"/>
    </source>
</evidence>
<evidence type="ECO:0000313" key="2">
    <source>
        <dbReference type="EMBL" id="MQX54675.1"/>
    </source>
</evidence>
<evidence type="ECO:0000313" key="3">
    <source>
        <dbReference type="Proteomes" id="UP000469421"/>
    </source>
</evidence>
<feature type="transmembrane region" description="Helical" evidence="1">
    <location>
        <begin position="26"/>
        <end position="44"/>
    </location>
</feature>
<keyword evidence="1" id="KW-1133">Transmembrane helix</keyword>
<keyword evidence="1" id="KW-0812">Transmembrane</keyword>
<comment type="caution">
    <text evidence="2">The sequence shown here is derived from an EMBL/GenBank/DDBJ whole genome shotgun (WGS) entry which is preliminary data.</text>
</comment>
<keyword evidence="1" id="KW-0472">Membrane</keyword>
<organism evidence="2 3">
    <name type="scientific">Alcanivorax sediminis</name>
    <dbReference type="NCBI Taxonomy" id="2663008"/>
    <lineage>
        <taxon>Bacteria</taxon>
        <taxon>Pseudomonadati</taxon>
        <taxon>Pseudomonadota</taxon>
        <taxon>Gammaproteobacteria</taxon>
        <taxon>Oceanospirillales</taxon>
        <taxon>Alcanivoracaceae</taxon>
        <taxon>Alcanivorax</taxon>
    </lineage>
</organism>
<dbReference type="Proteomes" id="UP000469421">
    <property type="component" value="Unassembled WGS sequence"/>
</dbReference>
<feature type="transmembrane region" description="Helical" evidence="1">
    <location>
        <begin position="73"/>
        <end position="92"/>
    </location>
</feature>
<keyword evidence="3" id="KW-1185">Reference proteome</keyword>
<gene>
    <name evidence="2" type="ORF">GFN93_15600</name>
</gene>
<sequence>MGRQVEFSAFEALSVLWSGFEPWQKVVIPVVLVMAVGMAAYRGFVERKDPEVKEAKRSGPFAYFGLGNDDLKLFLVGGGLFILMIVAAQFLVAI</sequence>
<accession>A0A6N7LZX9</accession>
<dbReference type="RefSeq" id="WP_153502237.1">
    <property type="nucleotide sequence ID" value="NZ_WIRE01000002.1"/>
</dbReference>
<proteinExistence type="predicted"/>
<dbReference type="AlphaFoldDB" id="A0A6N7LZX9"/>